<protein>
    <recommendedName>
        <fullName evidence="1">RNA-directed DNA polymerase</fullName>
        <ecNumber evidence="1">2.7.7.49</ecNumber>
    </recommendedName>
</protein>
<keyword evidence="8" id="KW-0479">Metal-binding</keyword>
<evidence type="ECO:0000313" key="13">
    <source>
        <dbReference type="Proteomes" id="UP000055024"/>
    </source>
</evidence>
<dbReference type="Gene3D" id="3.30.70.270">
    <property type="match status" value="2"/>
</dbReference>
<name>A0A0V1H2A7_9BILA</name>
<dbReference type="CDD" id="cd09274">
    <property type="entry name" value="RNase_HI_RT_Ty3"/>
    <property type="match status" value="1"/>
</dbReference>
<dbReference type="Pfam" id="PF00078">
    <property type="entry name" value="RVT_1"/>
    <property type="match status" value="1"/>
</dbReference>
<dbReference type="OrthoDB" id="6430458at2759"/>
<dbReference type="GO" id="GO:0006508">
    <property type="term" value="P:proteolysis"/>
    <property type="evidence" value="ECO:0007669"/>
    <property type="project" value="InterPro"/>
</dbReference>
<dbReference type="SMART" id="SM00343">
    <property type="entry name" value="ZnF_C2HC"/>
    <property type="match status" value="4"/>
</dbReference>
<evidence type="ECO:0000259" key="10">
    <source>
        <dbReference type="PROSITE" id="PS50878"/>
    </source>
</evidence>
<evidence type="ECO:0000256" key="1">
    <source>
        <dbReference type="ARBA" id="ARBA00012493"/>
    </source>
</evidence>
<keyword evidence="13" id="KW-1185">Reference proteome</keyword>
<keyword evidence="7" id="KW-0695">RNA-directed DNA polymerase</keyword>
<dbReference type="InterPro" id="IPR050951">
    <property type="entry name" value="Retrovirus_Pol_polyprotein"/>
</dbReference>
<dbReference type="CDD" id="cd01647">
    <property type="entry name" value="RT_LTR"/>
    <property type="match status" value="1"/>
</dbReference>
<dbReference type="InterPro" id="IPR001584">
    <property type="entry name" value="Integrase_cat-core"/>
</dbReference>
<dbReference type="GO" id="GO:0042575">
    <property type="term" value="C:DNA polymerase complex"/>
    <property type="evidence" value="ECO:0007669"/>
    <property type="project" value="UniProtKB-ARBA"/>
</dbReference>
<dbReference type="Gene3D" id="3.10.10.10">
    <property type="entry name" value="HIV Type 1 Reverse Transcriptase, subunit A, domain 1"/>
    <property type="match status" value="1"/>
</dbReference>
<keyword evidence="6" id="KW-0378">Hydrolase</keyword>
<evidence type="ECO:0000256" key="5">
    <source>
        <dbReference type="ARBA" id="ARBA00022759"/>
    </source>
</evidence>
<dbReference type="InterPro" id="IPR043128">
    <property type="entry name" value="Rev_trsase/Diguanyl_cyclase"/>
</dbReference>
<keyword evidence="5" id="KW-0255">Endonuclease</keyword>
<evidence type="ECO:0000313" key="12">
    <source>
        <dbReference type="EMBL" id="KRZ04672.1"/>
    </source>
</evidence>
<dbReference type="GO" id="GO:0015074">
    <property type="term" value="P:DNA integration"/>
    <property type="evidence" value="ECO:0007669"/>
    <property type="project" value="InterPro"/>
</dbReference>
<dbReference type="Gene3D" id="4.10.60.10">
    <property type="entry name" value="Zinc finger, CCHC-type"/>
    <property type="match status" value="2"/>
</dbReference>
<dbReference type="SUPFAM" id="SSF56672">
    <property type="entry name" value="DNA/RNA polymerases"/>
    <property type="match status" value="1"/>
</dbReference>
<organism evidence="12 13">
    <name type="scientific">Trichinella zimbabwensis</name>
    <dbReference type="NCBI Taxonomy" id="268475"/>
    <lineage>
        <taxon>Eukaryota</taxon>
        <taxon>Metazoa</taxon>
        <taxon>Ecdysozoa</taxon>
        <taxon>Nematoda</taxon>
        <taxon>Enoplea</taxon>
        <taxon>Dorylaimia</taxon>
        <taxon>Trichinellida</taxon>
        <taxon>Trichinellidae</taxon>
        <taxon>Trichinella</taxon>
    </lineage>
</organism>
<dbReference type="PANTHER" id="PTHR37984:SF5">
    <property type="entry name" value="PROTEIN NYNRIN-LIKE"/>
    <property type="match status" value="1"/>
</dbReference>
<gene>
    <name evidence="12" type="primary">pol</name>
    <name evidence="12" type="ORF">T11_4097</name>
</gene>
<dbReference type="InterPro" id="IPR001878">
    <property type="entry name" value="Znf_CCHC"/>
</dbReference>
<evidence type="ECO:0000256" key="7">
    <source>
        <dbReference type="ARBA" id="ARBA00022918"/>
    </source>
</evidence>
<dbReference type="GO" id="GO:0004190">
    <property type="term" value="F:aspartic-type endopeptidase activity"/>
    <property type="evidence" value="ECO:0007669"/>
    <property type="project" value="InterPro"/>
</dbReference>
<dbReference type="InterPro" id="IPR021109">
    <property type="entry name" value="Peptidase_aspartic_dom_sf"/>
</dbReference>
<dbReference type="InterPro" id="IPR036397">
    <property type="entry name" value="RNaseH_sf"/>
</dbReference>
<dbReference type="InterPro" id="IPR041373">
    <property type="entry name" value="RT_RNaseH"/>
</dbReference>
<dbReference type="PROSITE" id="PS50994">
    <property type="entry name" value="INTEGRASE"/>
    <property type="match status" value="1"/>
</dbReference>
<dbReference type="InterPro" id="IPR001969">
    <property type="entry name" value="Aspartic_peptidase_AS"/>
</dbReference>
<dbReference type="Pfam" id="PF13650">
    <property type="entry name" value="Asp_protease_2"/>
    <property type="match status" value="2"/>
</dbReference>
<feature type="non-terminal residue" evidence="12">
    <location>
        <position position="1342"/>
    </location>
</feature>
<dbReference type="Proteomes" id="UP000055024">
    <property type="component" value="Unassembled WGS sequence"/>
</dbReference>
<keyword evidence="2" id="KW-0808">Transferase</keyword>
<dbReference type="STRING" id="268475.A0A0V1H2A7"/>
<sequence>RSLPETVAAAANDEINDRPSESPGVVAAARNPRCFFCGRSKHPRFQCPAREVTCNKCGKKGHYAMVCRSSVSSSTSASLSTITSATLASAGSTFPHSLAKAVVKVLLCGKEINCLIDSGSSESFIHPEVVKLLGLKIIPSSEPVSMASSTLSIKAVGCITVDLKVQDRLYKSFRLRVLPHLCADVILGQDFHRMHESVTLSYGGNLPPLIICGLATLRVDPPRLFAHLTPDCRPIATTSRKFSAEDTNFIRNEVRALLADGVIEPSISPWRAQVVVLKDERRKKRLVVDYSATINRFTLLDAYPLPKIDTLVQTIAKYRVFSTIDLKSAYHQIPIPNDEKLYTAFEADGSLYQFTRIPFGVTNGVACFQRVINSFIEKEKLKGVVAYLNDVTVCGMSQDDHDKNLEQFLSAAKRWNFTFNTDKCSFSTSKLRILGHEIENGEIRSDPQRLKPLRDLPLPSDAKALRRVLGLFAYYSQWIFNYSGKIRPLIDTKTFPISPEAKAAFEQIKTDIENSAVRAVDENLPFELETDASDVAIAAVLNQLGRPVAFFSRNLQGPEKRYAAIEKEAQAIIEAIRHWKHYLTRRHFTIKTDQKSVSYMFSKRNASKIKNDKIMRWKIELSCYDFDIIHRPGKDNVTPDALSRTFCSMASHDHCRHLQQLHDKLCHPGITRLYHFVRSKNLPYSIQEVRQVVTDCRTCAEMKPRFYQPEATNLIKATQPFERLNIDFKGLLPGRQNQRYMFIVVDEYSRFPFAFPRADVSAASAEKCLVELFSLFGVPSYVHSDRGSAFASDEFRRFLLSKGIACSRTTPYNPQGNGQAERYTGIVWITILLALKSQGLPTEQWPAVLPDALHAVRSLLCTSTNATPHERLLAFPRRSTSGRSIPAWLLDMEEVQLLEVNPTYAYIRFPDGRESSVSTRHLAPAGSNDAEEIQQEVTAADDCSEICEPLHQENEEKPPLRRSQRIRHPPQRLDLFLKPERLDVDPSSLTSSEQWKHWLATFENFLAALPQENLDKKSLLVNFVSPRIYSSIARSSMYEDAIQSLKSIFEKPVNEIYARHLLATRKQLQSESYDEFLRALNALAVACDCKAVTAVQYQEELVRDAFVRGIRSQTIRQRLLESRSLDLASVYEQASVLDAALRNSENYNDSRSLPETVAAAANDEINDRPSESPGVVAAARNPRCFFCGRSKHPRFQCPAREVTCNKCGKKGHYAKVCRSSVSSSTSASLSTITSATLASVGSTFPHSLAKAVVKVLLCGKEINCLIDSGSSESFIHPEVVKLLGLKIIPSSEPVSMASSTLSIKAVGCITVDLKVQDRLYKSFRLRVLPHLCADVILGQDFH</sequence>
<dbReference type="SUPFAM" id="SSF53098">
    <property type="entry name" value="Ribonuclease H-like"/>
    <property type="match status" value="1"/>
</dbReference>
<dbReference type="SUPFAM" id="SSF57756">
    <property type="entry name" value="Retrovirus zinc finger-like domains"/>
    <property type="match status" value="2"/>
</dbReference>
<feature type="domain" description="Reverse transcriptase" evidence="10">
    <location>
        <begin position="238"/>
        <end position="438"/>
    </location>
</feature>
<evidence type="ECO:0000256" key="6">
    <source>
        <dbReference type="ARBA" id="ARBA00022801"/>
    </source>
</evidence>
<keyword evidence="8" id="KW-0863">Zinc-finger</keyword>
<dbReference type="Pfam" id="PF17917">
    <property type="entry name" value="RT_RNaseH"/>
    <property type="match status" value="1"/>
</dbReference>
<dbReference type="GO" id="GO:0003676">
    <property type="term" value="F:nucleic acid binding"/>
    <property type="evidence" value="ECO:0007669"/>
    <property type="project" value="InterPro"/>
</dbReference>
<dbReference type="GO" id="GO:0019899">
    <property type="term" value="F:enzyme binding"/>
    <property type="evidence" value="ECO:0007669"/>
    <property type="project" value="UniProtKB-ARBA"/>
</dbReference>
<evidence type="ECO:0000256" key="4">
    <source>
        <dbReference type="ARBA" id="ARBA00022722"/>
    </source>
</evidence>
<evidence type="ECO:0000256" key="2">
    <source>
        <dbReference type="ARBA" id="ARBA00022679"/>
    </source>
</evidence>
<keyword evidence="4" id="KW-0540">Nuclease</keyword>
<proteinExistence type="predicted"/>
<dbReference type="PANTHER" id="PTHR37984">
    <property type="entry name" value="PROTEIN CBG26694"/>
    <property type="match status" value="1"/>
</dbReference>
<keyword evidence="3" id="KW-0548">Nucleotidyltransferase</keyword>
<feature type="non-terminal residue" evidence="12">
    <location>
        <position position="1"/>
    </location>
</feature>
<evidence type="ECO:0000256" key="8">
    <source>
        <dbReference type="PROSITE-ProRule" id="PRU00047"/>
    </source>
</evidence>
<dbReference type="GO" id="GO:0008270">
    <property type="term" value="F:zinc ion binding"/>
    <property type="evidence" value="ECO:0007669"/>
    <property type="project" value="UniProtKB-KW"/>
</dbReference>
<dbReference type="CDD" id="cd00303">
    <property type="entry name" value="retropepsin_like"/>
    <property type="match status" value="2"/>
</dbReference>
<accession>A0A0V1H2A7</accession>
<feature type="domain" description="CCHC-type" evidence="9">
    <location>
        <begin position="1204"/>
        <end position="1219"/>
    </location>
</feature>
<feature type="domain" description="CCHC-type" evidence="9">
    <location>
        <begin position="54"/>
        <end position="69"/>
    </location>
</feature>
<dbReference type="EC" id="2.7.7.49" evidence="1"/>
<keyword evidence="8" id="KW-0862">Zinc</keyword>
<comment type="caution">
    <text evidence="12">The sequence shown here is derived from an EMBL/GenBank/DDBJ whole genome shotgun (WGS) entry which is preliminary data.</text>
</comment>
<dbReference type="Gene3D" id="2.40.70.10">
    <property type="entry name" value="Acid Proteases"/>
    <property type="match status" value="2"/>
</dbReference>
<dbReference type="Pfam" id="PF00665">
    <property type="entry name" value="rve"/>
    <property type="match status" value="1"/>
</dbReference>
<dbReference type="InterPro" id="IPR036875">
    <property type="entry name" value="Znf_CCHC_sf"/>
</dbReference>
<dbReference type="InterPro" id="IPR043502">
    <property type="entry name" value="DNA/RNA_pol_sf"/>
</dbReference>
<evidence type="ECO:0000259" key="11">
    <source>
        <dbReference type="PROSITE" id="PS50994"/>
    </source>
</evidence>
<dbReference type="EMBL" id="JYDP01000158">
    <property type="protein sequence ID" value="KRZ04672.1"/>
    <property type="molecule type" value="Genomic_DNA"/>
</dbReference>
<dbReference type="InterPro" id="IPR000477">
    <property type="entry name" value="RT_dom"/>
</dbReference>
<dbReference type="GO" id="GO:0004519">
    <property type="term" value="F:endonuclease activity"/>
    <property type="evidence" value="ECO:0007669"/>
    <property type="project" value="UniProtKB-KW"/>
</dbReference>
<dbReference type="Gene3D" id="3.30.420.10">
    <property type="entry name" value="Ribonuclease H-like superfamily/Ribonuclease H"/>
    <property type="match status" value="1"/>
</dbReference>
<evidence type="ECO:0000256" key="3">
    <source>
        <dbReference type="ARBA" id="ARBA00022695"/>
    </source>
</evidence>
<dbReference type="PROSITE" id="PS50878">
    <property type="entry name" value="RT_POL"/>
    <property type="match status" value="1"/>
</dbReference>
<feature type="domain" description="Integrase catalytic" evidence="11">
    <location>
        <begin position="716"/>
        <end position="876"/>
    </location>
</feature>
<dbReference type="SUPFAM" id="SSF50630">
    <property type="entry name" value="Acid proteases"/>
    <property type="match status" value="2"/>
</dbReference>
<dbReference type="GO" id="GO:0003964">
    <property type="term" value="F:RNA-directed DNA polymerase activity"/>
    <property type="evidence" value="ECO:0007669"/>
    <property type="project" value="UniProtKB-KW"/>
</dbReference>
<dbReference type="PROSITE" id="PS50158">
    <property type="entry name" value="ZF_CCHC"/>
    <property type="match status" value="2"/>
</dbReference>
<dbReference type="PROSITE" id="PS00141">
    <property type="entry name" value="ASP_PROTEASE"/>
    <property type="match status" value="2"/>
</dbReference>
<evidence type="ECO:0000259" key="9">
    <source>
        <dbReference type="PROSITE" id="PS50158"/>
    </source>
</evidence>
<dbReference type="InterPro" id="IPR012337">
    <property type="entry name" value="RNaseH-like_sf"/>
</dbReference>
<reference evidence="12 13" key="1">
    <citation type="submission" date="2015-01" db="EMBL/GenBank/DDBJ databases">
        <title>Evolution of Trichinella species and genotypes.</title>
        <authorList>
            <person name="Korhonen P.K."/>
            <person name="Edoardo P."/>
            <person name="Giuseppe L.R."/>
            <person name="Gasser R.B."/>
        </authorList>
    </citation>
    <scope>NUCLEOTIDE SEQUENCE [LARGE SCALE GENOMIC DNA]</scope>
    <source>
        <strain evidence="12">ISS1029</strain>
    </source>
</reference>